<sequence>MGLSPICQNIQRLDKFIPFIFLLLQLLNSSTFVPSFRSTLTSSLQQFRQDECNALLEAF</sequence>
<evidence type="ECO:0000313" key="4">
    <source>
        <dbReference type="WBParaSite" id="PgR022X_g016_t03"/>
    </source>
</evidence>
<organism evidence="1 4">
    <name type="scientific">Parascaris univalens</name>
    <name type="common">Nematode worm</name>
    <dbReference type="NCBI Taxonomy" id="6257"/>
    <lineage>
        <taxon>Eukaryota</taxon>
        <taxon>Metazoa</taxon>
        <taxon>Ecdysozoa</taxon>
        <taxon>Nematoda</taxon>
        <taxon>Chromadorea</taxon>
        <taxon>Rhabditida</taxon>
        <taxon>Spirurina</taxon>
        <taxon>Ascaridomorpha</taxon>
        <taxon>Ascaridoidea</taxon>
        <taxon>Ascarididae</taxon>
        <taxon>Parascaris</taxon>
    </lineage>
</organism>
<protein>
    <submittedName>
        <fullName evidence="2 3">Uncharacterized protein</fullName>
    </submittedName>
</protein>
<dbReference type="Proteomes" id="UP000887569">
    <property type="component" value="Unplaced"/>
</dbReference>
<dbReference type="WBParaSite" id="PgR022X_g016_t02">
    <property type="protein sequence ID" value="PgR022X_g016_t02"/>
    <property type="gene ID" value="PgR022X_g016"/>
</dbReference>
<dbReference type="WBParaSite" id="PgR022X_g016_t01">
    <property type="protein sequence ID" value="PgR022X_g016_t01"/>
    <property type="gene ID" value="PgR022X_g016"/>
</dbReference>
<proteinExistence type="predicted"/>
<evidence type="ECO:0000313" key="3">
    <source>
        <dbReference type="WBParaSite" id="PgR022X_g016_t02"/>
    </source>
</evidence>
<name>A0A915B356_PARUN</name>
<reference evidence="2 3" key="1">
    <citation type="submission" date="2022-11" db="UniProtKB">
        <authorList>
            <consortium name="WormBaseParasite"/>
        </authorList>
    </citation>
    <scope>IDENTIFICATION</scope>
</reference>
<accession>A0A915B356</accession>
<dbReference type="AlphaFoldDB" id="A0A915B356"/>
<evidence type="ECO:0000313" key="1">
    <source>
        <dbReference type="Proteomes" id="UP000887569"/>
    </source>
</evidence>
<keyword evidence="1" id="KW-1185">Reference proteome</keyword>
<dbReference type="WBParaSite" id="PgR022X_g016_t03">
    <property type="protein sequence ID" value="PgR022X_g016_t03"/>
    <property type="gene ID" value="PgR022X_g016"/>
</dbReference>
<evidence type="ECO:0000313" key="2">
    <source>
        <dbReference type="WBParaSite" id="PgR022X_g016_t01"/>
    </source>
</evidence>